<dbReference type="GO" id="GO:0005975">
    <property type="term" value="P:carbohydrate metabolic process"/>
    <property type="evidence" value="ECO:0007669"/>
    <property type="project" value="UniProtKB-ARBA"/>
</dbReference>
<dbReference type="Gene3D" id="2.60.40.10">
    <property type="entry name" value="Immunoglobulins"/>
    <property type="match status" value="1"/>
</dbReference>
<protein>
    <recommendedName>
        <fullName evidence="5">Ig-like domain repeat protein</fullName>
    </recommendedName>
</protein>
<feature type="chain" id="PRO_5031434795" description="Ig-like domain repeat protein" evidence="2">
    <location>
        <begin position="26"/>
        <end position="677"/>
    </location>
</feature>
<keyword evidence="2" id="KW-0732">Signal</keyword>
<evidence type="ECO:0000313" key="4">
    <source>
        <dbReference type="Proteomes" id="UP000530928"/>
    </source>
</evidence>
<evidence type="ECO:0000256" key="2">
    <source>
        <dbReference type="SAM" id="SignalP"/>
    </source>
</evidence>
<organism evidence="3 4">
    <name type="scientific">Nonomuraea soli</name>
    <dbReference type="NCBI Taxonomy" id="1032476"/>
    <lineage>
        <taxon>Bacteria</taxon>
        <taxon>Bacillati</taxon>
        <taxon>Actinomycetota</taxon>
        <taxon>Actinomycetes</taxon>
        <taxon>Streptosporangiales</taxon>
        <taxon>Streptosporangiaceae</taxon>
        <taxon>Nonomuraea</taxon>
    </lineage>
</organism>
<feature type="compositionally biased region" description="Basic and acidic residues" evidence="1">
    <location>
        <begin position="55"/>
        <end position="65"/>
    </location>
</feature>
<dbReference type="RefSeq" id="WP_181611511.1">
    <property type="nucleotide sequence ID" value="NZ_BAABAM010000003.1"/>
</dbReference>
<proteinExistence type="predicted"/>
<dbReference type="InterPro" id="IPR013783">
    <property type="entry name" value="Ig-like_fold"/>
</dbReference>
<dbReference type="Proteomes" id="UP000530928">
    <property type="component" value="Unassembled WGS sequence"/>
</dbReference>
<accession>A0A7W0CKE1</accession>
<dbReference type="EMBL" id="JACDUR010000004">
    <property type="protein sequence ID" value="MBA2892788.1"/>
    <property type="molecule type" value="Genomic_DNA"/>
</dbReference>
<gene>
    <name evidence="3" type="ORF">HNR30_004142</name>
</gene>
<evidence type="ECO:0000256" key="1">
    <source>
        <dbReference type="SAM" id="MobiDB-lite"/>
    </source>
</evidence>
<feature type="signal peptide" evidence="2">
    <location>
        <begin position="1"/>
        <end position="25"/>
    </location>
</feature>
<reference evidence="3 4" key="1">
    <citation type="submission" date="2020-07" db="EMBL/GenBank/DDBJ databases">
        <title>Genomic Encyclopedia of Type Strains, Phase IV (KMG-IV): sequencing the most valuable type-strain genomes for metagenomic binning, comparative biology and taxonomic classification.</title>
        <authorList>
            <person name="Goeker M."/>
        </authorList>
    </citation>
    <scope>NUCLEOTIDE SEQUENCE [LARGE SCALE GENOMIC DNA]</scope>
    <source>
        <strain evidence="3 4">DSM 45533</strain>
    </source>
</reference>
<name>A0A7W0CKE1_9ACTN</name>
<feature type="compositionally biased region" description="Low complexity" evidence="1">
    <location>
        <begin position="37"/>
        <end position="52"/>
    </location>
</feature>
<evidence type="ECO:0008006" key="5">
    <source>
        <dbReference type="Google" id="ProtNLM"/>
    </source>
</evidence>
<dbReference type="AlphaFoldDB" id="A0A7W0CKE1"/>
<dbReference type="SUPFAM" id="SSF49373">
    <property type="entry name" value="Invasin/intimin cell-adhesion fragments"/>
    <property type="match status" value="1"/>
</dbReference>
<sequence length="677" mass="69892">MRFSKSLAVAGALGLAVLTAAPAMADEIPADLAAAVEQQSPAPSEQPSEQPSGKPAEKPAARPTERPTPPAQTPEAGTGHYNVKLGLSTYEAKAGQQVTARVHTSHRIDSATFSSDLFGTRTVKLDRGFGEITFTVPAKADSGTFPVTVTAGGRSDSANLKVTEVAQELKIGLSTYEAKAGQQVTVRAHADSRAGEIIFSSDLFGAKTVPLSGDSDGYGVAEYTFTVPAQADSGTFDVRADANRFGKVSTRLKVTEVASIEPRIGMKHVVVPGESVTVDVVGDLRAGEAIVSGDAFERTYTVPLKDAGKGVGRATFTAVIAKDAKPGSSAVRADFGRWGKAEGSITVEADKPVAFGISVSPAAVKAGERVTYTVTGKAADAYIESPAFWAKITENMTLGTTRTGQVATNPGAKPGTYPVFVVFKDAAGAEVGRARTSVTIKGEQAAPSVDLGLEPRAVVAGQSYHAGVTTKNVKPGSLVTFTDPGGKRHYARTDAYGTARVKLTAPKGTKPGRYTVTAEVAGKRDSATLTVVKPAPKAQVNLELNPGSVVAGGKFTAFVATKHVAPGTKVVIVDPNGKAFKVSVNRFGVAAKRFHVPSYVKAGGYWFKAYVNGASDADKLTVRTRVVAQSDDFTPKGGAATGGGLAQNNMAGVALGGLLIAGGAGSAVWGRRKAEQA</sequence>
<keyword evidence="4" id="KW-1185">Reference proteome</keyword>
<dbReference type="InterPro" id="IPR008964">
    <property type="entry name" value="Invasin/intimin_cell_adhesion"/>
</dbReference>
<evidence type="ECO:0000313" key="3">
    <source>
        <dbReference type="EMBL" id="MBA2892788.1"/>
    </source>
</evidence>
<comment type="caution">
    <text evidence="3">The sequence shown here is derived from an EMBL/GenBank/DDBJ whole genome shotgun (WGS) entry which is preliminary data.</text>
</comment>
<feature type="region of interest" description="Disordered" evidence="1">
    <location>
        <begin position="31"/>
        <end position="81"/>
    </location>
</feature>